<gene>
    <name evidence="1" type="ORF">MTR67_028203</name>
</gene>
<evidence type="ECO:0000313" key="1">
    <source>
        <dbReference type="EMBL" id="WMV34818.1"/>
    </source>
</evidence>
<proteinExistence type="predicted"/>
<evidence type="ECO:0000313" key="2">
    <source>
        <dbReference type="Proteomes" id="UP001234989"/>
    </source>
</evidence>
<dbReference type="Proteomes" id="UP001234989">
    <property type="component" value="Chromosome 6"/>
</dbReference>
<name>A0AAF0R676_SOLVR</name>
<dbReference type="AlphaFoldDB" id="A0AAF0R676"/>
<accession>A0AAF0R676</accession>
<keyword evidence="2" id="KW-1185">Reference proteome</keyword>
<dbReference type="EMBL" id="CP133617">
    <property type="protein sequence ID" value="WMV34818.1"/>
    <property type="molecule type" value="Genomic_DNA"/>
</dbReference>
<sequence>MPQLDLAKLKLKTKNTEKNSRLLSSENEDSPLILLNWRSGTDLSVIWMLRT</sequence>
<organism evidence="1 2">
    <name type="scientific">Solanum verrucosum</name>
    <dbReference type="NCBI Taxonomy" id="315347"/>
    <lineage>
        <taxon>Eukaryota</taxon>
        <taxon>Viridiplantae</taxon>
        <taxon>Streptophyta</taxon>
        <taxon>Embryophyta</taxon>
        <taxon>Tracheophyta</taxon>
        <taxon>Spermatophyta</taxon>
        <taxon>Magnoliopsida</taxon>
        <taxon>eudicotyledons</taxon>
        <taxon>Gunneridae</taxon>
        <taxon>Pentapetalae</taxon>
        <taxon>asterids</taxon>
        <taxon>lamiids</taxon>
        <taxon>Solanales</taxon>
        <taxon>Solanaceae</taxon>
        <taxon>Solanoideae</taxon>
        <taxon>Solaneae</taxon>
        <taxon>Solanum</taxon>
    </lineage>
</organism>
<reference evidence="1" key="1">
    <citation type="submission" date="2023-08" db="EMBL/GenBank/DDBJ databases">
        <title>A de novo genome assembly of Solanum verrucosum Schlechtendal, a Mexican diploid species geographically isolated from the other diploid A-genome species in potato relatives.</title>
        <authorList>
            <person name="Hosaka K."/>
        </authorList>
    </citation>
    <scope>NUCLEOTIDE SEQUENCE</scope>
    <source>
        <tissue evidence="1">Young leaves</tissue>
    </source>
</reference>
<protein>
    <submittedName>
        <fullName evidence="1">Uncharacterized protein</fullName>
    </submittedName>
</protein>